<dbReference type="Proteomes" id="UP000533533">
    <property type="component" value="Unassembled WGS sequence"/>
</dbReference>
<reference evidence="1 2" key="1">
    <citation type="submission" date="2020-08" db="EMBL/GenBank/DDBJ databases">
        <title>Genomic Encyclopedia of Type Strains, Phase IV (KMG-V): Genome sequencing to study the core and pangenomes of soil and plant-associated prokaryotes.</title>
        <authorList>
            <person name="Whitman W."/>
        </authorList>
    </citation>
    <scope>NUCLEOTIDE SEQUENCE [LARGE SCALE GENOMIC DNA]</scope>
    <source>
        <strain evidence="1 2">SRMrh-85</strain>
    </source>
</reference>
<evidence type="ECO:0000313" key="2">
    <source>
        <dbReference type="Proteomes" id="UP000533533"/>
    </source>
</evidence>
<evidence type="ECO:0000313" key="1">
    <source>
        <dbReference type="EMBL" id="MBB2928383.1"/>
    </source>
</evidence>
<sequence>MTTKAFREAALPAVRDTRHMARKVLALSYRVPLFVRFGDRGFTYSISGWYGAV</sequence>
<proteinExistence type="predicted"/>
<dbReference type="RefSeq" id="WP_165822782.1">
    <property type="nucleotide sequence ID" value="NZ_JACHVZ010000007.1"/>
</dbReference>
<gene>
    <name evidence="1" type="ORF">FHX59_002805</name>
</gene>
<accession>A0ABR6FLU6</accession>
<protein>
    <submittedName>
        <fullName evidence="1">Uncharacterized protein</fullName>
    </submittedName>
</protein>
<name>A0ABR6FLU6_9BURK</name>
<comment type="caution">
    <text evidence="1">The sequence shown here is derived from an EMBL/GenBank/DDBJ whole genome shotgun (WGS) entry which is preliminary data.</text>
</comment>
<organism evidence="1 2">
    <name type="scientific">Paraburkholderia silvatlantica</name>
    <dbReference type="NCBI Taxonomy" id="321895"/>
    <lineage>
        <taxon>Bacteria</taxon>
        <taxon>Pseudomonadati</taxon>
        <taxon>Pseudomonadota</taxon>
        <taxon>Betaproteobacteria</taxon>
        <taxon>Burkholderiales</taxon>
        <taxon>Burkholderiaceae</taxon>
        <taxon>Paraburkholderia</taxon>
    </lineage>
</organism>
<dbReference type="EMBL" id="JACHVZ010000007">
    <property type="protein sequence ID" value="MBB2928383.1"/>
    <property type="molecule type" value="Genomic_DNA"/>
</dbReference>
<keyword evidence="2" id="KW-1185">Reference proteome</keyword>